<gene>
    <name evidence="3" type="ORF">PAC_00900</name>
</gene>
<sequence length="287" mass="32292">MSDKIEVEEQIPACGSCTDHTAIAIPAEDDSIPDSQTSPDVWPVIAGSPEWRRAILKIYGRDKTEEGLRELTDQETEDKLMNLAYAKILRNDPLFRHFDYLNYVNLTLVQDELVGLLKQRALLKSYNNALLAYHQVCNLSERLEDLVESITAAAVNGRRIPNIALKRIYNSKMSEKDASCELDRDREKQRNLLQEEFFPEDGVSDTVDYLARLITSLIGCILLIALMVALSFIHEKKCRLLIVLLFLVVFALSCSLAAFKLTVQELLEPTAAYAAVLVVFISSTPTL</sequence>
<evidence type="ECO:0000259" key="2">
    <source>
        <dbReference type="Pfam" id="PF20237"/>
    </source>
</evidence>
<dbReference type="OrthoDB" id="10619001at2759"/>
<dbReference type="Proteomes" id="UP000184330">
    <property type="component" value="Unassembled WGS sequence"/>
</dbReference>
<organism evidence="3 4">
    <name type="scientific">Phialocephala subalpina</name>
    <dbReference type="NCBI Taxonomy" id="576137"/>
    <lineage>
        <taxon>Eukaryota</taxon>
        <taxon>Fungi</taxon>
        <taxon>Dikarya</taxon>
        <taxon>Ascomycota</taxon>
        <taxon>Pezizomycotina</taxon>
        <taxon>Leotiomycetes</taxon>
        <taxon>Helotiales</taxon>
        <taxon>Mollisiaceae</taxon>
        <taxon>Phialocephala</taxon>
        <taxon>Phialocephala fortinii species complex</taxon>
    </lineage>
</organism>
<reference evidence="3 4" key="1">
    <citation type="submission" date="2016-03" db="EMBL/GenBank/DDBJ databases">
        <authorList>
            <person name="Ploux O."/>
        </authorList>
    </citation>
    <scope>NUCLEOTIDE SEQUENCE [LARGE SCALE GENOMIC DNA]</scope>
    <source>
        <strain evidence="3 4">UAMH 11012</strain>
    </source>
</reference>
<keyword evidence="4" id="KW-1185">Reference proteome</keyword>
<feature type="transmembrane region" description="Helical" evidence="1">
    <location>
        <begin position="209"/>
        <end position="233"/>
    </location>
</feature>
<name>A0A1L7WE17_9HELO</name>
<dbReference type="STRING" id="576137.A0A1L7WE17"/>
<dbReference type="InterPro" id="IPR046529">
    <property type="entry name" value="DUF6594"/>
</dbReference>
<feature type="domain" description="DUF6594" evidence="2">
    <location>
        <begin position="117"/>
        <end position="278"/>
    </location>
</feature>
<dbReference type="PANTHER" id="PTHR34502:SF5">
    <property type="entry name" value="DUF6594 DOMAIN-CONTAINING PROTEIN"/>
    <property type="match status" value="1"/>
</dbReference>
<keyword evidence="1" id="KW-0472">Membrane</keyword>
<dbReference type="EMBL" id="FJOG01000001">
    <property type="protein sequence ID" value="CZR51025.1"/>
    <property type="molecule type" value="Genomic_DNA"/>
</dbReference>
<feature type="transmembrane region" description="Helical" evidence="1">
    <location>
        <begin position="240"/>
        <end position="259"/>
    </location>
</feature>
<keyword evidence="1" id="KW-0812">Transmembrane</keyword>
<keyword evidence="1" id="KW-1133">Transmembrane helix</keyword>
<dbReference type="Pfam" id="PF20237">
    <property type="entry name" value="DUF6594"/>
    <property type="match status" value="1"/>
</dbReference>
<evidence type="ECO:0000256" key="1">
    <source>
        <dbReference type="SAM" id="Phobius"/>
    </source>
</evidence>
<dbReference type="AlphaFoldDB" id="A0A1L7WE17"/>
<evidence type="ECO:0000313" key="3">
    <source>
        <dbReference type="EMBL" id="CZR51025.1"/>
    </source>
</evidence>
<proteinExistence type="predicted"/>
<accession>A0A1L7WE17</accession>
<evidence type="ECO:0000313" key="4">
    <source>
        <dbReference type="Proteomes" id="UP000184330"/>
    </source>
</evidence>
<protein>
    <recommendedName>
        <fullName evidence="2">DUF6594 domain-containing protein</fullName>
    </recommendedName>
</protein>
<dbReference type="PANTHER" id="PTHR34502">
    <property type="entry name" value="DUF6594 DOMAIN-CONTAINING PROTEIN-RELATED"/>
    <property type="match status" value="1"/>
</dbReference>